<evidence type="ECO:0000259" key="1">
    <source>
        <dbReference type="Pfam" id="PF12867"/>
    </source>
</evidence>
<gene>
    <name evidence="2" type="ORF">CIL05_10500</name>
</gene>
<evidence type="ECO:0000313" key="3">
    <source>
        <dbReference type="Proteomes" id="UP000218887"/>
    </source>
</evidence>
<comment type="caution">
    <text evidence="2">The sequence shown here is derived from an EMBL/GenBank/DDBJ whole genome shotgun (WGS) entry which is preliminary data.</text>
</comment>
<proteinExistence type="predicted"/>
<keyword evidence="3" id="KW-1185">Reference proteome</keyword>
<dbReference type="OrthoDB" id="5464839at2"/>
<name>A0A2A2IEQ2_9BACI</name>
<dbReference type="AlphaFoldDB" id="A0A2A2IEQ2"/>
<feature type="domain" description="DinB-like" evidence="1">
    <location>
        <begin position="6"/>
        <end position="154"/>
    </location>
</feature>
<dbReference type="Pfam" id="PF12867">
    <property type="entry name" value="DinB_2"/>
    <property type="match status" value="1"/>
</dbReference>
<protein>
    <recommendedName>
        <fullName evidence="1">DinB-like domain-containing protein</fullName>
    </recommendedName>
</protein>
<dbReference type="Gene3D" id="1.20.120.450">
    <property type="entry name" value="dinb family like domain"/>
    <property type="match status" value="1"/>
</dbReference>
<dbReference type="EMBL" id="NPOA01000006">
    <property type="protein sequence ID" value="PAV29786.1"/>
    <property type="molecule type" value="Genomic_DNA"/>
</dbReference>
<evidence type="ECO:0000313" key="2">
    <source>
        <dbReference type="EMBL" id="PAV29786.1"/>
    </source>
</evidence>
<accession>A0A2A2IEQ2</accession>
<dbReference type="InterPro" id="IPR034660">
    <property type="entry name" value="DinB/YfiT-like"/>
</dbReference>
<organism evidence="2 3">
    <name type="scientific">Virgibacillus profundi</name>
    <dbReference type="NCBI Taxonomy" id="2024555"/>
    <lineage>
        <taxon>Bacteria</taxon>
        <taxon>Bacillati</taxon>
        <taxon>Bacillota</taxon>
        <taxon>Bacilli</taxon>
        <taxon>Bacillales</taxon>
        <taxon>Bacillaceae</taxon>
        <taxon>Virgibacillus</taxon>
    </lineage>
</organism>
<dbReference type="InterPro" id="IPR024775">
    <property type="entry name" value="DinB-like"/>
</dbReference>
<reference evidence="2 3" key="1">
    <citation type="submission" date="2017-08" db="EMBL/GenBank/DDBJ databases">
        <title>Virgibacillus indicus sp. nov. and Virgibacillus profoundi sp. nov, two moderately halophilic bacteria isolated from marine sediment by using the Microfluidic Streak Plate.</title>
        <authorList>
            <person name="Xu B."/>
            <person name="Hu B."/>
            <person name="Wang J."/>
            <person name="Zhu Y."/>
            <person name="Huang L."/>
            <person name="Du W."/>
            <person name="Huang Y."/>
        </authorList>
    </citation>
    <scope>NUCLEOTIDE SEQUENCE [LARGE SCALE GENOMIC DNA]</scope>
    <source>
        <strain evidence="2 3">IO3-P3-H5</strain>
    </source>
</reference>
<sequence length="164" mass="18851">MLKINEQAREALIGEVDGLTDEELNKKSADDQWSIKQVLEHLYLMEAAVTKTIQTQLETGEVVIAEEKPIELTINRTMKVNSPDFSLPSESFVTLEELKVNLAATHQDLKELFESTNDKQLEDRAYLHPVFGQMSLKQWIPFVGYHEMRHIEQIKEVKSKLGLK</sequence>
<dbReference type="SUPFAM" id="SSF109854">
    <property type="entry name" value="DinB/YfiT-like putative metalloenzymes"/>
    <property type="match status" value="1"/>
</dbReference>
<dbReference type="Proteomes" id="UP000218887">
    <property type="component" value="Unassembled WGS sequence"/>
</dbReference>